<dbReference type="AlphaFoldDB" id="A0A6P5ZIB5"/>
<name>A0A6P5ZIB5_DURZI</name>
<keyword evidence="4" id="KW-1185">Reference proteome</keyword>
<evidence type="ECO:0000256" key="1">
    <source>
        <dbReference type="ARBA" id="ARBA00007606"/>
    </source>
</evidence>
<dbReference type="InterPro" id="IPR001220">
    <property type="entry name" value="Legume_lectin_dom"/>
</dbReference>
<evidence type="ECO:0000313" key="5">
    <source>
        <dbReference type="RefSeq" id="XP_022752287.1"/>
    </source>
</evidence>
<protein>
    <submittedName>
        <fullName evidence="5">L-type lectin-domain containing receptor kinase IX.1-like</fullName>
    </submittedName>
</protein>
<dbReference type="Pfam" id="PF00139">
    <property type="entry name" value="Lectin_legB"/>
    <property type="match status" value="2"/>
</dbReference>
<dbReference type="KEGG" id="dzi:111301032"/>
<comment type="similarity">
    <text evidence="1">Belongs to the leguminous lectin family.</text>
</comment>
<evidence type="ECO:0000259" key="3">
    <source>
        <dbReference type="Pfam" id="PF00139"/>
    </source>
</evidence>
<feature type="domain" description="Legume lectin" evidence="3">
    <location>
        <begin position="2"/>
        <end position="80"/>
    </location>
</feature>
<dbReference type="RefSeq" id="XP_022752287.1">
    <property type="nucleotide sequence ID" value="XM_022896552.1"/>
</dbReference>
<dbReference type="SUPFAM" id="SSF49899">
    <property type="entry name" value="Concanavalin A-like lectins/glucanases"/>
    <property type="match status" value="1"/>
</dbReference>
<dbReference type="OrthoDB" id="1714634at2759"/>
<proteinExistence type="inferred from homology"/>
<feature type="domain" description="Legume lectin" evidence="3">
    <location>
        <begin position="101"/>
        <end position="144"/>
    </location>
</feature>
<dbReference type="PANTHER" id="PTHR32401">
    <property type="entry name" value="CONCANAVALIN A-LIKE LECTIN FAMILY PROTEIN"/>
    <property type="match status" value="1"/>
</dbReference>
<dbReference type="InterPro" id="IPR013320">
    <property type="entry name" value="ConA-like_dom_sf"/>
</dbReference>
<accession>A0A6P5ZIB5</accession>
<gene>
    <name evidence="5" type="primary">LOC111301032</name>
</gene>
<dbReference type="PANTHER" id="PTHR32401:SF47">
    <property type="entry name" value="LEGUME LECTIN DOMAIN-CONTAINING PROTEIN"/>
    <property type="match status" value="1"/>
</dbReference>
<dbReference type="GeneID" id="111301032"/>
<dbReference type="InterPro" id="IPR050258">
    <property type="entry name" value="Leguminous_Lectin"/>
</dbReference>
<dbReference type="GO" id="GO:0030246">
    <property type="term" value="F:carbohydrate binding"/>
    <property type="evidence" value="ECO:0007669"/>
    <property type="project" value="UniProtKB-KW"/>
</dbReference>
<keyword evidence="2" id="KW-0430">Lectin</keyword>
<dbReference type="Proteomes" id="UP000515121">
    <property type="component" value="Unplaced"/>
</dbReference>
<evidence type="ECO:0000256" key="2">
    <source>
        <dbReference type="ARBA" id="ARBA00022734"/>
    </source>
</evidence>
<reference evidence="5" key="1">
    <citation type="submission" date="2025-08" db="UniProtKB">
        <authorList>
            <consortium name="RefSeq"/>
        </authorList>
    </citation>
    <scope>IDENTIFICATION</scope>
    <source>
        <tissue evidence="5">Fruit stalk</tissue>
    </source>
</reference>
<dbReference type="Gene3D" id="2.60.120.200">
    <property type="match status" value="2"/>
</dbReference>
<sequence>MSDFTSRFTFTIYTQGSSTYGHGVAFFLAPVASQIPPNSAGGFLGLFNTTTSDSSTNQIVLVEFDTFPNPEWDTSVEHVGKKTTTPLHQLSTHLGMLVFTMEALPEWVVVGFSAATGQNIERQTLQSWEFSSSLDIKNTIRKNAKVTSNRECPHYAAGV</sequence>
<organism evidence="4 5">
    <name type="scientific">Durio zibethinus</name>
    <name type="common">Durian</name>
    <dbReference type="NCBI Taxonomy" id="66656"/>
    <lineage>
        <taxon>Eukaryota</taxon>
        <taxon>Viridiplantae</taxon>
        <taxon>Streptophyta</taxon>
        <taxon>Embryophyta</taxon>
        <taxon>Tracheophyta</taxon>
        <taxon>Spermatophyta</taxon>
        <taxon>Magnoliopsida</taxon>
        <taxon>eudicotyledons</taxon>
        <taxon>Gunneridae</taxon>
        <taxon>Pentapetalae</taxon>
        <taxon>rosids</taxon>
        <taxon>malvids</taxon>
        <taxon>Malvales</taxon>
        <taxon>Malvaceae</taxon>
        <taxon>Helicteroideae</taxon>
        <taxon>Durio</taxon>
    </lineage>
</organism>
<evidence type="ECO:0000313" key="4">
    <source>
        <dbReference type="Proteomes" id="UP000515121"/>
    </source>
</evidence>